<evidence type="ECO:0000313" key="1">
    <source>
        <dbReference type="EMBL" id="RUP44009.1"/>
    </source>
</evidence>
<dbReference type="EMBL" id="RBNI01009810">
    <property type="protein sequence ID" value="RUP44009.1"/>
    <property type="molecule type" value="Genomic_DNA"/>
</dbReference>
<dbReference type="SUPFAM" id="SSF52540">
    <property type="entry name" value="P-loop containing nucleoside triphosphate hydrolases"/>
    <property type="match status" value="1"/>
</dbReference>
<organism evidence="1 2">
    <name type="scientific">Jimgerdemannia flammicorona</name>
    <dbReference type="NCBI Taxonomy" id="994334"/>
    <lineage>
        <taxon>Eukaryota</taxon>
        <taxon>Fungi</taxon>
        <taxon>Fungi incertae sedis</taxon>
        <taxon>Mucoromycota</taxon>
        <taxon>Mucoromycotina</taxon>
        <taxon>Endogonomycetes</taxon>
        <taxon>Endogonales</taxon>
        <taxon>Endogonaceae</taxon>
        <taxon>Jimgerdemannia</taxon>
    </lineage>
</organism>
<dbReference type="AlphaFoldDB" id="A0A433CZJ8"/>
<protein>
    <recommendedName>
        <fullName evidence="3">G domain-containing protein</fullName>
    </recommendedName>
</protein>
<gene>
    <name evidence="1" type="ORF">BC936DRAFT_150081</name>
</gene>
<keyword evidence="2" id="KW-1185">Reference proteome</keyword>
<sequence>MTTRYVLAIGDTGNGKSYTARIFGAQEAVVGHGPASQTQEVKCHKCENGRYIYIDTTGFDDSDPTSTDQNNARAILMSMKDNTPPITEVHTILWFVNGKDRTTAALQRQAGFIRDLARYNAGDVWRNVIIVIKGLEVDDQTVTAIMEAASRTPQTTSTNTVLPQTGVLKVWLFDRLGEGSPLRRLPDDTLNEAGIYKAHQLLPKYEKLIQTHGQYPITILFHNATCLKCGEVTDPRLASPKCHADLAKMHLPDYKVGIIAIHRPPVSTSKSPARTTLVTRYGTIPAAVTPRTKERSNELTTKVAGDTAKMATLTTIVASKTNTVLVDGTVATTRINIRRDASMPAVSRTTADASTVTPAVVTRRLASRSITVAVRTSGPLAAFTPVATKMMAAAR</sequence>
<reference evidence="1 2" key="1">
    <citation type="journal article" date="2018" name="New Phytol.">
        <title>Phylogenomics of Endogonaceae and evolution of mycorrhizas within Mucoromycota.</title>
        <authorList>
            <person name="Chang Y."/>
            <person name="Desiro A."/>
            <person name="Na H."/>
            <person name="Sandor L."/>
            <person name="Lipzen A."/>
            <person name="Clum A."/>
            <person name="Barry K."/>
            <person name="Grigoriev I.V."/>
            <person name="Martin F.M."/>
            <person name="Stajich J.E."/>
            <person name="Smith M.E."/>
            <person name="Bonito G."/>
            <person name="Spatafora J.W."/>
        </authorList>
    </citation>
    <scope>NUCLEOTIDE SEQUENCE [LARGE SCALE GENOMIC DNA]</scope>
    <source>
        <strain evidence="1 2">GMNB39</strain>
    </source>
</reference>
<evidence type="ECO:0000313" key="2">
    <source>
        <dbReference type="Proteomes" id="UP000268093"/>
    </source>
</evidence>
<name>A0A433CZJ8_9FUNG</name>
<dbReference type="Proteomes" id="UP000268093">
    <property type="component" value="Unassembled WGS sequence"/>
</dbReference>
<accession>A0A433CZJ8</accession>
<dbReference type="InterPro" id="IPR027417">
    <property type="entry name" value="P-loop_NTPase"/>
</dbReference>
<comment type="caution">
    <text evidence="1">The sequence shown here is derived from an EMBL/GenBank/DDBJ whole genome shotgun (WGS) entry which is preliminary data.</text>
</comment>
<dbReference type="Gene3D" id="3.40.50.300">
    <property type="entry name" value="P-loop containing nucleotide triphosphate hydrolases"/>
    <property type="match status" value="1"/>
</dbReference>
<dbReference type="OrthoDB" id="8954335at2759"/>
<evidence type="ECO:0008006" key="3">
    <source>
        <dbReference type="Google" id="ProtNLM"/>
    </source>
</evidence>
<proteinExistence type="predicted"/>